<comment type="subunit">
    <text evidence="7">Homodimer. Heterotetramer of two MnmE and two MnmG subunits.</text>
</comment>
<evidence type="ECO:0000256" key="8">
    <source>
        <dbReference type="RuleBase" id="RU003313"/>
    </source>
</evidence>
<dbReference type="InterPro" id="IPR031168">
    <property type="entry name" value="G_TrmE"/>
</dbReference>
<dbReference type="InterPro" id="IPR018948">
    <property type="entry name" value="GTP-bd_TrmE_N"/>
</dbReference>
<keyword evidence="2 7" id="KW-0819">tRNA processing</keyword>
<dbReference type="NCBIfam" id="TIGR00450">
    <property type="entry name" value="mnmE_trmE_thdF"/>
    <property type="match status" value="1"/>
</dbReference>
<dbReference type="Gene3D" id="3.30.1360.120">
    <property type="entry name" value="Probable tRNA modification gtpase trme, domain 1"/>
    <property type="match status" value="1"/>
</dbReference>
<dbReference type="InterPro" id="IPR027417">
    <property type="entry name" value="P-loop_NTPase"/>
</dbReference>
<evidence type="ECO:0000259" key="10">
    <source>
        <dbReference type="Pfam" id="PF10396"/>
    </source>
</evidence>
<dbReference type="RefSeq" id="WP_210682726.1">
    <property type="nucleotide sequence ID" value="NZ_JAGMWN010000006.1"/>
</dbReference>
<dbReference type="Pfam" id="PF10396">
    <property type="entry name" value="TrmE_N"/>
    <property type="match status" value="1"/>
</dbReference>
<evidence type="ECO:0000259" key="9">
    <source>
        <dbReference type="Pfam" id="PF01926"/>
    </source>
</evidence>
<feature type="binding site" evidence="7">
    <location>
        <position position="231"/>
    </location>
    <ligand>
        <name>Mg(2+)</name>
        <dbReference type="ChEBI" id="CHEBI:18420"/>
    </ligand>
</feature>
<proteinExistence type="inferred from homology"/>
<dbReference type="GO" id="GO:0005737">
    <property type="term" value="C:cytoplasm"/>
    <property type="evidence" value="ECO:0007669"/>
    <property type="project" value="UniProtKB-SubCell"/>
</dbReference>
<dbReference type="SUPFAM" id="SSF52540">
    <property type="entry name" value="P-loop containing nucleoside triphosphate hydrolases"/>
    <property type="match status" value="1"/>
</dbReference>
<feature type="binding site" evidence="7">
    <location>
        <position position="22"/>
    </location>
    <ligand>
        <name>(6S)-5-formyl-5,6,7,8-tetrahydrofolate</name>
        <dbReference type="ChEBI" id="CHEBI:57457"/>
    </ligand>
</feature>
<dbReference type="InterPro" id="IPR004520">
    <property type="entry name" value="GTPase_MnmE"/>
</dbReference>
<comment type="subcellular location">
    <subcellularLocation>
        <location evidence="7">Cytoplasm</location>
    </subcellularLocation>
</comment>
<evidence type="ECO:0000256" key="2">
    <source>
        <dbReference type="ARBA" id="ARBA00022694"/>
    </source>
</evidence>
<evidence type="ECO:0000256" key="3">
    <source>
        <dbReference type="ARBA" id="ARBA00022741"/>
    </source>
</evidence>
<dbReference type="EC" id="3.6.-.-" evidence="7"/>
<feature type="binding site" evidence="7">
    <location>
        <position position="252"/>
    </location>
    <ligand>
        <name>Mg(2+)</name>
        <dbReference type="ChEBI" id="CHEBI:18420"/>
    </ligand>
</feature>
<name>A0A8J7V4X1_9PROT</name>
<dbReference type="CDD" id="cd04164">
    <property type="entry name" value="trmE"/>
    <property type="match status" value="1"/>
</dbReference>
<dbReference type="Proteomes" id="UP000672602">
    <property type="component" value="Unassembled WGS sequence"/>
</dbReference>
<keyword evidence="3 7" id="KW-0547">Nucleotide-binding</keyword>
<comment type="caution">
    <text evidence="7">Lacks conserved residue(s) required for the propagation of feature annotation.</text>
</comment>
<dbReference type="NCBIfam" id="NF003661">
    <property type="entry name" value="PRK05291.1-3"/>
    <property type="match status" value="1"/>
</dbReference>
<feature type="domain" description="G" evidence="9">
    <location>
        <begin position="219"/>
        <end position="304"/>
    </location>
</feature>
<comment type="similarity">
    <text evidence="1 7 8">Belongs to the TRAFAC class TrmE-Era-EngA-EngB-Septin-like GTPase superfamily. TrmE GTPase family.</text>
</comment>
<comment type="function">
    <text evidence="7">Exhibits a very high intrinsic GTPase hydrolysis rate. Involved in the addition of a carboxymethylaminomethyl (cmnm) group at the wobble position (U34) of certain tRNAs, forming tRNA-cmnm(5)s(2)U34.</text>
</comment>
<feature type="binding site" evidence="7">
    <location>
        <position position="459"/>
    </location>
    <ligand>
        <name>(6S)-5-formyl-5,6,7,8-tetrahydrofolate</name>
        <dbReference type="ChEBI" id="CHEBI:57457"/>
    </ligand>
</feature>
<dbReference type="Gene3D" id="3.40.50.300">
    <property type="entry name" value="P-loop containing nucleotide triphosphate hydrolases"/>
    <property type="match status" value="1"/>
</dbReference>
<comment type="caution">
    <text evidence="12">The sequence shown here is derived from an EMBL/GenBank/DDBJ whole genome shotgun (WGS) entry which is preliminary data.</text>
</comment>
<dbReference type="Pfam" id="PF12631">
    <property type="entry name" value="MnmE_helical"/>
    <property type="match status" value="1"/>
</dbReference>
<dbReference type="InterPro" id="IPR025867">
    <property type="entry name" value="MnmE_helical"/>
</dbReference>
<keyword evidence="5 7" id="KW-0630">Potassium</keyword>
<dbReference type="EMBL" id="JAGMWN010000006">
    <property type="protein sequence ID" value="MBP5858154.1"/>
    <property type="molecule type" value="Genomic_DNA"/>
</dbReference>
<evidence type="ECO:0000313" key="12">
    <source>
        <dbReference type="EMBL" id="MBP5858154.1"/>
    </source>
</evidence>
<feature type="binding site" evidence="7">
    <location>
        <begin position="271"/>
        <end position="274"/>
    </location>
    <ligand>
        <name>GTP</name>
        <dbReference type="ChEBI" id="CHEBI:37565"/>
    </ligand>
</feature>
<keyword evidence="6 7" id="KW-0342">GTP-binding</keyword>
<organism evidence="12 13">
    <name type="scientific">Marivibrio halodurans</name>
    <dbReference type="NCBI Taxonomy" id="2039722"/>
    <lineage>
        <taxon>Bacteria</taxon>
        <taxon>Pseudomonadati</taxon>
        <taxon>Pseudomonadota</taxon>
        <taxon>Alphaproteobacteria</taxon>
        <taxon>Rhodospirillales</taxon>
        <taxon>Rhodospirillaceae</taxon>
        <taxon>Marivibrio</taxon>
    </lineage>
</organism>
<dbReference type="SUPFAM" id="SSF116878">
    <property type="entry name" value="TrmE connector domain"/>
    <property type="match status" value="1"/>
</dbReference>
<feature type="domain" description="MnmE helical" evidence="11">
    <location>
        <begin position="124"/>
        <end position="456"/>
    </location>
</feature>
<keyword evidence="4 7" id="KW-0378">Hydrolase</keyword>
<dbReference type="GO" id="GO:0030488">
    <property type="term" value="P:tRNA methylation"/>
    <property type="evidence" value="ECO:0007669"/>
    <property type="project" value="TreeGrafter"/>
</dbReference>
<feature type="binding site" evidence="7">
    <location>
        <begin position="329"/>
        <end position="332"/>
    </location>
    <ligand>
        <name>GTP</name>
        <dbReference type="ChEBI" id="CHEBI:37565"/>
    </ligand>
</feature>
<evidence type="ECO:0000256" key="1">
    <source>
        <dbReference type="ARBA" id="ARBA00011043"/>
    </source>
</evidence>
<dbReference type="InterPro" id="IPR006073">
    <property type="entry name" value="GTP-bd"/>
</dbReference>
<evidence type="ECO:0000256" key="4">
    <source>
        <dbReference type="ARBA" id="ARBA00022801"/>
    </source>
</evidence>
<dbReference type="InterPro" id="IPR027266">
    <property type="entry name" value="TrmE/GcvT-like"/>
</dbReference>
<keyword evidence="7" id="KW-0479">Metal-binding</keyword>
<keyword evidence="13" id="KW-1185">Reference proteome</keyword>
<accession>A0A8J7V4X1</accession>
<dbReference type="InterPro" id="IPR005225">
    <property type="entry name" value="Small_GTP-bd"/>
</dbReference>
<dbReference type="CDD" id="cd14858">
    <property type="entry name" value="TrmE_N"/>
    <property type="match status" value="1"/>
</dbReference>
<dbReference type="GO" id="GO:0003924">
    <property type="term" value="F:GTPase activity"/>
    <property type="evidence" value="ECO:0007669"/>
    <property type="project" value="UniProtKB-UniRule"/>
</dbReference>
<dbReference type="InterPro" id="IPR027368">
    <property type="entry name" value="MnmE_dom2"/>
</dbReference>
<comment type="cofactor">
    <cofactor evidence="7">
        <name>K(+)</name>
        <dbReference type="ChEBI" id="CHEBI:29103"/>
    </cofactor>
    <text evidence="7">Binds 1 potassium ion per subunit.</text>
</comment>
<dbReference type="GO" id="GO:0002098">
    <property type="term" value="P:tRNA wobble uridine modification"/>
    <property type="evidence" value="ECO:0007669"/>
    <property type="project" value="TreeGrafter"/>
</dbReference>
<protein>
    <recommendedName>
        <fullName evidence="7">tRNA modification GTPase MnmE</fullName>
        <ecNumber evidence="7">3.6.-.-</ecNumber>
    </recommendedName>
</protein>
<keyword evidence="7" id="KW-0963">Cytoplasm</keyword>
<evidence type="ECO:0000256" key="6">
    <source>
        <dbReference type="ARBA" id="ARBA00023134"/>
    </source>
</evidence>
<gene>
    <name evidence="7 12" type="primary">mnmE</name>
    <name evidence="7" type="synonym">trmE</name>
    <name evidence="12" type="ORF">KAJ83_14130</name>
</gene>
<feature type="binding site" evidence="7">
    <location>
        <begin position="227"/>
        <end position="232"/>
    </location>
    <ligand>
        <name>GTP</name>
        <dbReference type="ChEBI" id="CHEBI:37565"/>
    </ligand>
</feature>
<dbReference type="FunFam" id="3.30.1360.120:FF:000007">
    <property type="entry name" value="tRNA modification GTPase GTPBP3, mitochondrial"/>
    <property type="match status" value="1"/>
</dbReference>
<feature type="domain" description="GTP-binding protein TrmE N-terminal" evidence="10">
    <location>
        <begin position="5"/>
        <end position="121"/>
    </location>
</feature>
<dbReference type="GO" id="GO:0005525">
    <property type="term" value="F:GTP binding"/>
    <property type="evidence" value="ECO:0007669"/>
    <property type="project" value="UniProtKB-UniRule"/>
</dbReference>
<dbReference type="Gene3D" id="1.20.120.430">
    <property type="entry name" value="tRNA modification GTPase MnmE domain 2"/>
    <property type="match status" value="1"/>
</dbReference>
<dbReference type="PANTHER" id="PTHR42714:SF2">
    <property type="entry name" value="TRNA MODIFICATION GTPASE GTPBP3, MITOCHONDRIAL"/>
    <property type="match status" value="1"/>
</dbReference>
<dbReference type="PANTHER" id="PTHR42714">
    <property type="entry name" value="TRNA MODIFICATION GTPASE GTPBP3"/>
    <property type="match status" value="1"/>
</dbReference>
<evidence type="ECO:0000256" key="7">
    <source>
        <dbReference type="HAMAP-Rule" id="MF_00379"/>
    </source>
</evidence>
<reference evidence="12" key="1">
    <citation type="submission" date="2021-04" db="EMBL/GenBank/DDBJ databases">
        <authorList>
            <person name="Zhang D.-C."/>
        </authorList>
    </citation>
    <scope>NUCLEOTIDE SEQUENCE</scope>
    <source>
        <strain evidence="12">CGMCC 1.15697</strain>
    </source>
</reference>
<feature type="binding site" evidence="7">
    <location>
        <position position="121"/>
    </location>
    <ligand>
        <name>(6S)-5-formyl-5,6,7,8-tetrahydrofolate</name>
        <dbReference type="ChEBI" id="CHEBI:57457"/>
    </ligand>
</feature>
<dbReference type="HAMAP" id="MF_00379">
    <property type="entry name" value="GTPase_MnmE"/>
    <property type="match status" value="1"/>
</dbReference>
<dbReference type="NCBIfam" id="TIGR00231">
    <property type="entry name" value="small_GTP"/>
    <property type="match status" value="1"/>
</dbReference>
<evidence type="ECO:0000313" key="13">
    <source>
        <dbReference type="Proteomes" id="UP000672602"/>
    </source>
</evidence>
<feature type="binding site" evidence="7">
    <location>
        <position position="81"/>
    </location>
    <ligand>
        <name>(6S)-5-formyl-5,6,7,8-tetrahydrofolate</name>
        <dbReference type="ChEBI" id="CHEBI:57457"/>
    </ligand>
</feature>
<dbReference type="PRINTS" id="PR00449">
    <property type="entry name" value="RASTRNSFRMNG"/>
</dbReference>
<evidence type="ECO:0000259" key="11">
    <source>
        <dbReference type="Pfam" id="PF12631"/>
    </source>
</evidence>
<keyword evidence="7" id="KW-0460">Magnesium</keyword>
<sequence length="459" mass="49134">MHAETIYAPASGLAKAGIAIIRLSGPETGAVVSALTGRPLPAPRRAVRRQFVDPVDGSALDDGLLLWFPGPGSYTGEDLAELHIHGGPAVRAAVLVALSRQPGCRLAEPGEFTRRAFLNDRMDLSRAEGVVDLIEAETEAQRRQALRQAEGALFKRCEAWSEQLLRLAAHAEAVIDFPDEDLPEDIWERSAADIRALRDALSREIDSGRRGERLRDGVRVAIVGPPNVGKSSLLNRLAGRDAAIVNARAGTTRDVVEVALDFEGYPVTLSDTAGLRDAVEEIEAEGVRRALRAARAADIVIRMSAPDVSETVPPEALAGEGVVLIDVRNKADMKGDDIAGNRPDIMAGDPAAPPTRAPAGGPLALSVHSGVGWEDFLQRLREAVESVAGLGEAAGLTRARHREAVSESRDALTRALEAPQPDLRAEDIRLALRAIGRITGRVDVEDLLDVVFRDFCIGK</sequence>
<dbReference type="AlphaFoldDB" id="A0A8J7V4X1"/>
<dbReference type="GO" id="GO:0046872">
    <property type="term" value="F:metal ion binding"/>
    <property type="evidence" value="ECO:0007669"/>
    <property type="project" value="UniProtKB-KW"/>
</dbReference>
<evidence type="ECO:0000256" key="5">
    <source>
        <dbReference type="ARBA" id="ARBA00022958"/>
    </source>
</evidence>
<dbReference type="Pfam" id="PF01926">
    <property type="entry name" value="MMR_HSR1"/>
    <property type="match status" value="1"/>
</dbReference>